<feature type="domain" description="Outer membrane protein beta-barrel" evidence="1">
    <location>
        <begin position="18"/>
        <end position="208"/>
    </location>
</feature>
<reference evidence="2" key="1">
    <citation type="submission" date="2020-09" db="EMBL/GenBank/DDBJ databases">
        <title>Taishania pollutisoli gen. nov., sp. nov., Isolated from Tetrabromobisphenol A-Contaminated Soil.</title>
        <authorList>
            <person name="Chen Q."/>
        </authorList>
    </citation>
    <scope>NUCLEOTIDE SEQUENCE</scope>
    <source>
        <strain evidence="2">CZZ-1</strain>
    </source>
</reference>
<sequence>MKSWLLIFMALVGFGAVAQKEKPKNYRKFDERLFHFGFMLGANSSGYSLSPKVDAYQQYGLKGMTVKSQPGAQLGILTTMKIGTPMVRLRFIPSLSFQERVINQVFVNPADLEKDILNEERINATSLDFPLMFQFRTLRLNNFAAYCLVGGQYSLDLQSQQDAAQQFDDPFIKMKKHDVLGQVGAGVEFFAPFFKFGIEIKYSHSFMNGFIQDNTRSSLPIDKIYNSGWIFSIIFEG</sequence>
<evidence type="ECO:0000313" key="2">
    <source>
        <dbReference type="EMBL" id="MBC9811103.1"/>
    </source>
</evidence>
<dbReference type="RefSeq" id="WP_163492417.1">
    <property type="nucleotide sequence ID" value="NZ_JACVEL010000001.1"/>
</dbReference>
<dbReference type="EMBL" id="JACVEL010000001">
    <property type="protein sequence ID" value="MBC9811103.1"/>
    <property type="molecule type" value="Genomic_DNA"/>
</dbReference>
<dbReference type="AlphaFoldDB" id="A0A8J6PMW6"/>
<dbReference type="Proteomes" id="UP000652681">
    <property type="component" value="Unassembled WGS sequence"/>
</dbReference>
<proteinExistence type="predicted"/>
<protein>
    <submittedName>
        <fullName evidence="2">PorT family protein</fullName>
    </submittedName>
</protein>
<comment type="caution">
    <text evidence="2">The sequence shown here is derived from an EMBL/GenBank/DDBJ whole genome shotgun (WGS) entry which is preliminary data.</text>
</comment>
<gene>
    <name evidence="2" type="ORF">H9Y05_01330</name>
</gene>
<dbReference type="Pfam" id="PF13568">
    <property type="entry name" value="OMP_b-brl_2"/>
    <property type="match status" value="1"/>
</dbReference>
<keyword evidence="3" id="KW-1185">Reference proteome</keyword>
<name>A0A8J6PMW6_9FLAO</name>
<dbReference type="InterPro" id="IPR025665">
    <property type="entry name" value="Beta-barrel_OMP_2"/>
</dbReference>
<evidence type="ECO:0000259" key="1">
    <source>
        <dbReference type="Pfam" id="PF13568"/>
    </source>
</evidence>
<accession>A0A8J6PMW6</accession>
<organism evidence="2 3">
    <name type="scientific">Taishania pollutisoli</name>
    <dbReference type="NCBI Taxonomy" id="2766479"/>
    <lineage>
        <taxon>Bacteria</taxon>
        <taxon>Pseudomonadati</taxon>
        <taxon>Bacteroidota</taxon>
        <taxon>Flavobacteriia</taxon>
        <taxon>Flavobacteriales</taxon>
        <taxon>Crocinitomicaceae</taxon>
        <taxon>Taishania</taxon>
    </lineage>
</organism>
<evidence type="ECO:0000313" key="3">
    <source>
        <dbReference type="Proteomes" id="UP000652681"/>
    </source>
</evidence>